<reference evidence="1 2" key="1">
    <citation type="submission" date="2016-10" db="EMBL/GenBank/DDBJ databases">
        <authorList>
            <person name="de Groot N.N."/>
        </authorList>
    </citation>
    <scope>NUCLEOTIDE SEQUENCE [LARGE SCALE GENOMIC DNA]</scope>
    <source>
        <strain evidence="1 2">DSM 43019</strain>
    </source>
</reference>
<organism evidence="1 2">
    <name type="scientific">Actinoplanes philippinensis</name>
    <dbReference type="NCBI Taxonomy" id="35752"/>
    <lineage>
        <taxon>Bacteria</taxon>
        <taxon>Bacillati</taxon>
        <taxon>Actinomycetota</taxon>
        <taxon>Actinomycetes</taxon>
        <taxon>Micromonosporales</taxon>
        <taxon>Micromonosporaceae</taxon>
        <taxon>Actinoplanes</taxon>
    </lineage>
</organism>
<dbReference type="Gene3D" id="1.10.510.10">
    <property type="entry name" value="Transferase(Phosphotransferase) domain 1"/>
    <property type="match status" value="1"/>
</dbReference>
<accession>A0A1I2GDH5</accession>
<dbReference type="EMBL" id="FONV01000006">
    <property type="protein sequence ID" value="SFF15814.1"/>
    <property type="molecule type" value="Genomic_DNA"/>
</dbReference>
<proteinExistence type="predicted"/>
<gene>
    <name evidence="1" type="ORF">SAMN05421541_106483</name>
</gene>
<name>A0A1I2GDH5_9ACTN</name>
<protein>
    <recommendedName>
        <fullName evidence="3">Protein kinase domain-containing protein</fullName>
    </recommendedName>
</protein>
<sequence>MPLAAAATAGLTRVWTVEVDLERSARHRALSARLAALDDAGIAALVGETTSGFGGSTASVAVDGEPVFVKLVPLTDLERRPEHVGSTANLFRLPPFYQYGIGSAGFGAWRELAAHTMTTQWVLDGAYAGFPLVHHWRVLPRTPEPVDPAELERWVTHWEGDDAVRARLEAIGASSAAVVLFMESIPLTVDAWLTERAAAGDDGAYEFVDRAVREGVAFLESRGLIHFDAHFRNLLTDGRRIYFADFGLAAHAGFELDAAEAAFHRRHHDYDRGYTAAHLVRWLVSKLLDVPWPEVTERLRLHAADPSGLGLPEPALRVLRRHLPVALLVGGFFEDLWHVSKRTPFPAGELARMLRP</sequence>
<dbReference type="SUPFAM" id="SSF56112">
    <property type="entry name" value="Protein kinase-like (PK-like)"/>
    <property type="match status" value="1"/>
</dbReference>
<dbReference type="AlphaFoldDB" id="A0A1I2GDH5"/>
<evidence type="ECO:0000313" key="2">
    <source>
        <dbReference type="Proteomes" id="UP000199645"/>
    </source>
</evidence>
<evidence type="ECO:0000313" key="1">
    <source>
        <dbReference type="EMBL" id="SFF15814.1"/>
    </source>
</evidence>
<dbReference type="OrthoDB" id="4516319at2"/>
<dbReference type="InterPro" id="IPR011009">
    <property type="entry name" value="Kinase-like_dom_sf"/>
</dbReference>
<dbReference type="STRING" id="35752.SAMN05421541_106483"/>
<evidence type="ECO:0008006" key="3">
    <source>
        <dbReference type="Google" id="ProtNLM"/>
    </source>
</evidence>
<keyword evidence="2" id="KW-1185">Reference proteome</keyword>
<dbReference type="Proteomes" id="UP000199645">
    <property type="component" value="Unassembled WGS sequence"/>
</dbReference>